<evidence type="ECO:0000313" key="1">
    <source>
        <dbReference type="EMBL" id="PSN72904.1"/>
    </source>
</evidence>
<reference evidence="1 2" key="1">
    <citation type="journal article" date="2018" name="Front. Microbiol.">
        <title>Genome-Wide Analysis of Corynespora cassiicola Leaf Fall Disease Putative Effectors.</title>
        <authorList>
            <person name="Lopez D."/>
            <person name="Ribeiro S."/>
            <person name="Label P."/>
            <person name="Fumanal B."/>
            <person name="Venisse J.S."/>
            <person name="Kohler A."/>
            <person name="de Oliveira R.R."/>
            <person name="Labutti K."/>
            <person name="Lipzen A."/>
            <person name="Lail K."/>
            <person name="Bauer D."/>
            <person name="Ohm R.A."/>
            <person name="Barry K.W."/>
            <person name="Spatafora J."/>
            <person name="Grigoriev I.V."/>
            <person name="Martin F.M."/>
            <person name="Pujade-Renaud V."/>
        </authorList>
    </citation>
    <scope>NUCLEOTIDE SEQUENCE [LARGE SCALE GENOMIC DNA]</scope>
    <source>
        <strain evidence="1 2">Philippines</strain>
    </source>
</reference>
<sequence length="161" mass="17489">MKQEHYMPSIFGASFWLDWRTWAGRVTVQNRDGGVSWVVCVGCSCSSSMQHAGPGAGEWAGDWADVKLDWTGLDWIGAVADADGGLREQSRSFDLSLPLDSLPRDFIETRSHGAVGGRGLTRCANGSARDGQAQEQHVGRAEILMCGVFARRPNFMWAVGG</sequence>
<dbReference type="Proteomes" id="UP000240883">
    <property type="component" value="Unassembled WGS sequence"/>
</dbReference>
<gene>
    <name evidence="1" type="ORF">BS50DRAFT_172882</name>
</gene>
<protein>
    <submittedName>
        <fullName evidence="1">Uncharacterized protein</fullName>
    </submittedName>
</protein>
<name>A0A2T2P5E4_CORCC</name>
<accession>A0A2T2P5E4</accession>
<dbReference type="EMBL" id="KZ678129">
    <property type="protein sequence ID" value="PSN72904.1"/>
    <property type="molecule type" value="Genomic_DNA"/>
</dbReference>
<proteinExistence type="predicted"/>
<keyword evidence="2" id="KW-1185">Reference proteome</keyword>
<evidence type="ECO:0000313" key="2">
    <source>
        <dbReference type="Proteomes" id="UP000240883"/>
    </source>
</evidence>
<organism evidence="1 2">
    <name type="scientific">Corynespora cassiicola Philippines</name>
    <dbReference type="NCBI Taxonomy" id="1448308"/>
    <lineage>
        <taxon>Eukaryota</taxon>
        <taxon>Fungi</taxon>
        <taxon>Dikarya</taxon>
        <taxon>Ascomycota</taxon>
        <taxon>Pezizomycotina</taxon>
        <taxon>Dothideomycetes</taxon>
        <taxon>Pleosporomycetidae</taxon>
        <taxon>Pleosporales</taxon>
        <taxon>Corynesporascaceae</taxon>
        <taxon>Corynespora</taxon>
    </lineage>
</organism>
<dbReference type="AlphaFoldDB" id="A0A2T2P5E4"/>